<feature type="domain" description="TerD" evidence="2">
    <location>
        <begin position="1"/>
        <end position="188"/>
    </location>
</feature>
<accession>A0A494XL21</accession>
<dbReference type="FunFam" id="2.60.60.30:FF:000001">
    <property type="entry name" value="Tellurium resistance protein TerD"/>
    <property type="match status" value="1"/>
</dbReference>
<protein>
    <submittedName>
        <fullName evidence="3">TerD family protein</fullName>
    </submittedName>
</protein>
<dbReference type="InterPro" id="IPR003325">
    <property type="entry name" value="TerD"/>
</dbReference>
<proteinExistence type="inferred from homology"/>
<dbReference type="Pfam" id="PF02342">
    <property type="entry name" value="TerD"/>
    <property type="match status" value="1"/>
</dbReference>
<dbReference type="CDD" id="cd06974">
    <property type="entry name" value="TerD_like"/>
    <property type="match status" value="1"/>
</dbReference>
<sequence length="193" mass="21074">MTISLSKGQRIDLTKTNPSLKNAIIGLGWDTNKYSGGQEFDLDASAFLLRENGKASGIEDFVFYNNLTVYGGAVVHTGDNRDGEGDGDDEQIKLDFSKIPESIHRIGITVTIHDADARQQNFGQVANAFVRLVDEHTGFEILRYDLGEDFSVETAIVVCELYRNGGEWKFQAVGSGFSGGLSALARNYGLDAK</sequence>
<keyword evidence="4" id="KW-1185">Reference proteome</keyword>
<name>A0A494XL21_9BACL</name>
<organism evidence="3 4">
    <name type="scientific">Cohnella endophytica</name>
    <dbReference type="NCBI Taxonomy" id="2419778"/>
    <lineage>
        <taxon>Bacteria</taxon>
        <taxon>Bacillati</taxon>
        <taxon>Bacillota</taxon>
        <taxon>Bacilli</taxon>
        <taxon>Bacillales</taxon>
        <taxon>Paenibacillaceae</taxon>
        <taxon>Cohnella</taxon>
    </lineage>
</organism>
<gene>
    <name evidence="3" type="ORF">D7Z26_20920</name>
</gene>
<dbReference type="RefSeq" id="WP_120978977.1">
    <property type="nucleotide sequence ID" value="NZ_RBZM01000009.1"/>
</dbReference>
<dbReference type="PANTHER" id="PTHR32097:SF14">
    <property type="entry name" value="TELLURIUM RESISTANCE PROTEIN TERD"/>
    <property type="match status" value="1"/>
</dbReference>
<dbReference type="Gene3D" id="2.60.60.30">
    <property type="entry name" value="sav2460 like domains"/>
    <property type="match status" value="1"/>
</dbReference>
<evidence type="ECO:0000259" key="2">
    <source>
        <dbReference type="Pfam" id="PF02342"/>
    </source>
</evidence>
<reference evidence="3 4" key="1">
    <citation type="submission" date="2018-10" db="EMBL/GenBank/DDBJ databases">
        <title>Cohnella sp. M2MS4P-1, whole genome shotgun sequence.</title>
        <authorList>
            <person name="Tuo L."/>
        </authorList>
    </citation>
    <scope>NUCLEOTIDE SEQUENCE [LARGE SCALE GENOMIC DNA]</scope>
    <source>
        <strain evidence="3 4">M2MS4P-1</strain>
    </source>
</reference>
<dbReference type="OrthoDB" id="179721at2"/>
<comment type="caution">
    <text evidence="3">The sequence shown here is derived from an EMBL/GenBank/DDBJ whole genome shotgun (WGS) entry which is preliminary data.</text>
</comment>
<dbReference type="InterPro" id="IPR051324">
    <property type="entry name" value="Stress/Tellurium_Resist"/>
</dbReference>
<dbReference type="AlphaFoldDB" id="A0A494XL21"/>
<comment type="similarity">
    <text evidence="1">Belongs to the CAPAB/TerDEXZ family.</text>
</comment>
<evidence type="ECO:0000256" key="1">
    <source>
        <dbReference type="ARBA" id="ARBA00008775"/>
    </source>
</evidence>
<dbReference type="PANTHER" id="PTHR32097">
    <property type="entry name" value="CAMP-BINDING PROTEIN 1-RELATED"/>
    <property type="match status" value="1"/>
</dbReference>
<evidence type="ECO:0000313" key="4">
    <source>
        <dbReference type="Proteomes" id="UP000282076"/>
    </source>
</evidence>
<evidence type="ECO:0000313" key="3">
    <source>
        <dbReference type="EMBL" id="RKP48839.1"/>
    </source>
</evidence>
<dbReference type="Proteomes" id="UP000282076">
    <property type="component" value="Unassembled WGS sequence"/>
</dbReference>
<dbReference type="EMBL" id="RBZM01000009">
    <property type="protein sequence ID" value="RKP48839.1"/>
    <property type="molecule type" value="Genomic_DNA"/>
</dbReference>